<comment type="pathway">
    <text evidence="2">Isoprenoid biosynthesis; isopentenyl diphosphate biosynthesis via mevalonate pathway.</text>
</comment>
<comment type="caution">
    <text evidence="12">The sequence shown here is derived from an EMBL/GenBank/DDBJ whole genome shotgun (WGS) entry which is preliminary data.</text>
</comment>
<comment type="cofactor">
    <cofactor evidence="1">
        <name>Mn(2+)</name>
        <dbReference type="ChEBI" id="CHEBI:29035"/>
    </cofactor>
</comment>
<dbReference type="GO" id="GO:0016831">
    <property type="term" value="F:carboxy-lyase activity"/>
    <property type="evidence" value="ECO:0007669"/>
    <property type="project" value="InterPro"/>
</dbReference>
<protein>
    <recommendedName>
        <fullName evidence="7">Anhydromevalonate phosphate decarboxylase</fullName>
        <ecNumber evidence="6">4.1.1.126</ecNumber>
    </recommendedName>
</protein>
<evidence type="ECO:0000256" key="4">
    <source>
        <dbReference type="ARBA" id="ARBA00049054"/>
    </source>
</evidence>
<evidence type="ECO:0000259" key="10">
    <source>
        <dbReference type="Pfam" id="PF20695"/>
    </source>
</evidence>
<dbReference type="EMBL" id="QNVI01000050">
    <property type="protein sequence ID" value="TDA38520.1"/>
    <property type="molecule type" value="Genomic_DNA"/>
</dbReference>
<dbReference type="InterPro" id="IPR048304">
    <property type="entry name" value="UbiD_Rift_dom"/>
</dbReference>
<dbReference type="EMBL" id="RXIH01000005">
    <property type="protein sequence ID" value="RZN57540.1"/>
    <property type="molecule type" value="Genomic_DNA"/>
</dbReference>
<dbReference type="Pfam" id="PF20696">
    <property type="entry name" value="UbiD_C"/>
    <property type="match status" value="1"/>
</dbReference>
<gene>
    <name evidence="13" type="ORF">DSO09_04075</name>
    <name evidence="12" type="ORF">EF809_00715</name>
</gene>
<evidence type="ECO:0000313" key="15">
    <source>
        <dbReference type="Proteomes" id="UP000317265"/>
    </source>
</evidence>
<evidence type="ECO:0000256" key="6">
    <source>
        <dbReference type="ARBA" id="ARBA00049727"/>
    </source>
</evidence>
<evidence type="ECO:0000313" key="13">
    <source>
        <dbReference type="EMBL" id="TDA38520.1"/>
    </source>
</evidence>
<feature type="domain" description="3-octaprenyl-4-hydroxybenzoate carboxy-lyase-like C-terminal" evidence="11">
    <location>
        <begin position="287"/>
        <end position="410"/>
    </location>
</feature>
<dbReference type="Pfam" id="PF20695">
    <property type="entry name" value="UbiD_N"/>
    <property type="match status" value="1"/>
</dbReference>
<dbReference type="EC" id="4.1.1.126" evidence="6"/>
<reference evidence="13 15" key="1">
    <citation type="journal article" date="2019" name="Nat. Microbiol.">
        <title>Expanding anaerobic alkane metabolism in the domain of Archaea.</title>
        <authorList>
            <person name="Wang Y."/>
            <person name="Wegener G."/>
            <person name="Hou J."/>
            <person name="Wang F."/>
            <person name="Xiao X."/>
        </authorList>
    </citation>
    <scope>NUCLEOTIDE SEQUENCE [LARGE SCALE GENOMIC DNA]</scope>
    <source>
        <strain evidence="13">WYZ-LMO11</strain>
    </source>
</reference>
<evidence type="ECO:0000256" key="2">
    <source>
        <dbReference type="ARBA" id="ARBA00005092"/>
    </source>
</evidence>
<dbReference type="Proteomes" id="UP000317265">
    <property type="component" value="Unassembled WGS sequence"/>
</dbReference>
<evidence type="ECO:0000256" key="7">
    <source>
        <dbReference type="ARBA" id="ARBA00049754"/>
    </source>
</evidence>
<comment type="cofactor">
    <cofactor evidence="8">
        <name>prenylated FMN</name>
        <dbReference type="ChEBI" id="CHEBI:87746"/>
    </cofactor>
</comment>
<reference evidence="12 14" key="2">
    <citation type="journal article" date="2019" name="Nat. Microbiol.">
        <title>Wide diversity of methane and short-chain alkane metabolisms in uncultured archaea.</title>
        <authorList>
            <person name="Borrel G."/>
            <person name="Adam P.S."/>
            <person name="McKay L.J."/>
            <person name="Chen L.X."/>
            <person name="Sierra-Garcia I.N."/>
            <person name="Sieber C.M."/>
            <person name="Letourneur Q."/>
            <person name="Ghozlane A."/>
            <person name="Andersen G.L."/>
            <person name="Li W.J."/>
            <person name="Hallam S.J."/>
            <person name="Muyzer G."/>
            <person name="de Oliveira V.M."/>
            <person name="Inskeep W.P."/>
            <person name="Banfield J.F."/>
            <person name="Gribaldo S."/>
        </authorList>
    </citation>
    <scope>NUCLEOTIDE SEQUENCE [LARGE SCALE GENOMIC DNA]</scope>
    <source>
        <strain evidence="12">Verst-YHS</strain>
    </source>
</reference>
<dbReference type="Proteomes" id="UP000316080">
    <property type="component" value="Unassembled WGS sequence"/>
</dbReference>
<evidence type="ECO:0000256" key="8">
    <source>
        <dbReference type="ARBA" id="ARBA00049936"/>
    </source>
</evidence>
<proteinExistence type="inferred from homology"/>
<dbReference type="InterPro" id="IPR002830">
    <property type="entry name" value="UbiD"/>
</dbReference>
<dbReference type="PANTHER" id="PTHR30108">
    <property type="entry name" value="3-OCTAPRENYL-4-HYDROXYBENZOATE CARBOXY-LYASE-RELATED"/>
    <property type="match status" value="1"/>
</dbReference>
<feature type="domain" description="3-octaprenyl-4-hydroxybenzoate carboxy-lyase-like N-terminal" evidence="10">
    <location>
        <begin position="6"/>
        <end position="82"/>
    </location>
</feature>
<evidence type="ECO:0000256" key="1">
    <source>
        <dbReference type="ARBA" id="ARBA00001936"/>
    </source>
</evidence>
<evidence type="ECO:0000259" key="11">
    <source>
        <dbReference type="Pfam" id="PF20696"/>
    </source>
</evidence>
<dbReference type="InterPro" id="IPR049383">
    <property type="entry name" value="UbiD-like_N"/>
</dbReference>
<dbReference type="SUPFAM" id="SSF50475">
    <property type="entry name" value="FMN-binding split barrel"/>
    <property type="match status" value="1"/>
</dbReference>
<feature type="domain" description="3-octaprenyl-4-hydroxybenzoate carboxy-lyase-like Rift-related" evidence="9">
    <location>
        <begin position="98"/>
        <end position="282"/>
    </location>
</feature>
<dbReference type="Gene3D" id="3.40.1670.10">
    <property type="entry name" value="UbiD C-terminal domain-like"/>
    <property type="match status" value="1"/>
</dbReference>
<evidence type="ECO:0000256" key="5">
    <source>
        <dbReference type="ARBA" id="ARBA00049583"/>
    </source>
</evidence>
<evidence type="ECO:0000313" key="12">
    <source>
        <dbReference type="EMBL" id="RZN57540.1"/>
    </source>
</evidence>
<dbReference type="PANTHER" id="PTHR30108:SF21">
    <property type="entry name" value="4-HYDROXYBENZOATE DECARBOXYLASE"/>
    <property type="match status" value="1"/>
</dbReference>
<dbReference type="GO" id="GO:0005737">
    <property type="term" value="C:cytoplasm"/>
    <property type="evidence" value="ECO:0007669"/>
    <property type="project" value="TreeGrafter"/>
</dbReference>
<dbReference type="NCBIfam" id="TIGR00148">
    <property type="entry name" value="UbiD family decarboxylase"/>
    <property type="match status" value="1"/>
</dbReference>
<evidence type="ECO:0000259" key="9">
    <source>
        <dbReference type="Pfam" id="PF01977"/>
    </source>
</evidence>
<dbReference type="InterPro" id="IPR049381">
    <property type="entry name" value="UbiD-like_C"/>
</dbReference>
<sequence>MLSLRDFLKNEKDVMEFNESLSTKYEIPLIMKKHDGGSILIFNNIKNYSDFRIVAGICGTREKILKSINANKNNYYEKIINAINNPIKPKIEEFHFDIEKEDLTCLPVLTYYERDPGPYITAGVVIAKHPTKNFQNASIHRLLVLDKKRMAIRIVPRHLYSMYQEAKELGKDLEIAIAIGLHPAVLLGVNTSPKYGIDELWVANSLLDGKLKLTNCETVNIEIPIDSEIIIEGVIKKDELVDEGPFVDLTGNYDIIRKQPVIEINKIMMRKNPLYHAILPGGCEHKLLMGLPKEAKIYDSISKIIPEVKGVRLTMGGCCWFHAVISIKKQAEGDGKNAILAAFGSHPSLKHVVVVDDDIDIDNMSEIEWAIATRFQGDEDLIIIKKARGSSLDPSSDKERMITCKVGIDATIPWDKPRERFLKAKIPGE</sequence>
<accession>A0A520KGV4</accession>
<dbReference type="FunFam" id="3.40.1670.10:FF:000003">
    <property type="entry name" value="Phenolic acid decarboxylase"/>
    <property type="match status" value="1"/>
</dbReference>
<comment type="function">
    <text evidence="5">Catalyzes the conversion of trans-anhydromevalonate 5-phosphate (tAHMP) into isopentenyl phosphate. Involved in the archaeal mevalonate (MVA) pathway, which provides fundamental precursors for isoprenoid biosynthesis, such as isopentenyl diphosphate (IPP) and dimethylallyl diphosphate (DMAPP).</text>
</comment>
<comment type="catalytic activity">
    <reaction evidence="4">
        <text>(2E)-3-methyl-5-phosphooxypent-2-enoate + H(+) = isopentenyl phosphate + CO2</text>
        <dbReference type="Rhea" id="RHEA:78971"/>
        <dbReference type="ChEBI" id="CHEBI:15378"/>
        <dbReference type="ChEBI" id="CHEBI:16526"/>
        <dbReference type="ChEBI" id="CHEBI:65078"/>
        <dbReference type="ChEBI" id="CHEBI:229665"/>
        <dbReference type="EC" id="4.1.1.126"/>
    </reaction>
    <physiologicalReaction direction="left-to-right" evidence="4">
        <dbReference type="Rhea" id="RHEA:78972"/>
    </physiologicalReaction>
</comment>
<dbReference type="SUPFAM" id="SSF143968">
    <property type="entry name" value="UbiD C-terminal domain-like"/>
    <property type="match status" value="1"/>
</dbReference>
<evidence type="ECO:0000313" key="14">
    <source>
        <dbReference type="Proteomes" id="UP000316080"/>
    </source>
</evidence>
<dbReference type="Pfam" id="PF01977">
    <property type="entry name" value="UbiD"/>
    <property type="match status" value="1"/>
</dbReference>
<comment type="similarity">
    <text evidence="3">Belongs to the UbiD family.</text>
</comment>
<name>A0A520KGV4_9CREN</name>
<dbReference type="AlphaFoldDB" id="A0A520KGV4"/>
<organism evidence="12 14">
    <name type="scientific">Thermoproteota archaeon</name>
    <dbReference type="NCBI Taxonomy" id="2056631"/>
    <lineage>
        <taxon>Archaea</taxon>
        <taxon>Thermoproteota</taxon>
    </lineage>
</organism>
<evidence type="ECO:0000256" key="3">
    <source>
        <dbReference type="ARBA" id="ARBA00010021"/>
    </source>
</evidence>